<feature type="region of interest" description="Disordered" evidence="1">
    <location>
        <begin position="80"/>
        <end position="99"/>
    </location>
</feature>
<feature type="compositionally biased region" description="Polar residues" evidence="1">
    <location>
        <begin position="45"/>
        <end position="55"/>
    </location>
</feature>
<evidence type="ECO:0000313" key="3">
    <source>
        <dbReference type="Proteomes" id="UP000789739"/>
    </source>
</evidence>
<feature type="region of interest" description="Disordered" evidence="1">
    <location>
        <begin position="29"/>
        <end position="73"/>
    </location>
</feature>
<dbReference type="Proteomes" id="UP000789739">
    <property type="component" value="Unassembled WGS sequence"/>
</dbReference>
<protein>
    <submittedName>
        <fullName evidence="2">11374_t:CDS:1</fullName>
    </submittedName>
</protein>
<feature type="compositionally biased region" description="Basic and acidic residues" evidence="1">
    <location>
        <begin position="80"/>
        <end position="89"/>
    </location>
</feature>
<organism evidence="2 3">
    <name type="scientific">Paraglomus brasilianum</name>
    <dbReference type="NCBI Taxonomy" id="144538"/>
    <lineage>
        <taxon>Eukaryota</taxon>
        <taxon>Fungi</taxon>
        <taxon>Fungi incertae sedis</taxon>
        <taxon>Mucoromycota</taxon>
        <taxon>Glomeromycotina</taxon>
        <taxon>Glomeromycetes</taxon>
        <taxon>Paraglomerales</taxon>
        <taxon>Paraglomeraceae</taxon>
        <taxon>Paraglomus</taxon>
    </lineage>
</organism>
<gene>
    <name evidence="2" type="ORF">PBRASI_LOCUS10027</name>
</gene>
<feature type="non-terminal residue" evidence="2">
    <location>
        <position position="1"/>
    </location>
</feature>
<evidence type="ECO:0000256" key="1">
    <source>
        <dbReference type="SAM" id="MobiDB-lite"/>
    </source>
</evidence>
<comment type="caution">
    <text evidence="2">The sequence shown here is derived from an EMBL/GenBank/DDBJ whole genome shotgun (WGS) entry which is preliminary data.</text>
</comment>
<proteinExistence type="predicted"/>
<dbReference type="EMBL" id="CAJVPI010002571">
    <property type="protein sequence ID" value="CAG8645936.1"/>
    <property type="molecule type" value="Genomic_DNA"/>
</dbReference>
<sequence>ETSTNASTDIPVFNVPEITIPKPEKIDPISLTTNRIEKDQPEYSVASSSKSTDISMTPEIEHVEPSDDKHKSPEIIEESEIRGIPHHNEVFPQQISYPPGYQTREQREKRLRQWAIDHNEDPDKFVTITDKDKTDSIDYLTRIDVDANTCLFNIEQGNDPHDFMEMTHRERLIGEEILRRRLEDAGESIWLDTDEEWIKNKTILQENGLLWGLFCLFKLEAAKHLGYDIREVRDGVARSSNAGSGISKPPQNYNGTVFELWEEIDALFNEKKRVEKRSMARLYPKKS</sequence>
<evidence type="ECO:0000313" key="2">
    <source>
        <dbReference type="EMBL" id="CAG8645936.1"/>
    </source>
</evidence>
<keyword evidence="3" id="KW-1185">Reference proteome</keyword>
<feature type="compositionally biased region" description="Basic and acidic residues" evidence="1">
    <location>
        <begin position="59"/>
        <end position="73"/>
    </location>
</feature>
<reference evidence="2" key="1">
    <citation type="submission" date="2021-06" db="EMBL/GenBank/DDBJ databases">
        <authorList>
            <person name="Kallberg Y."/>
            <person name="Tangrot J."/>
            <person name="Rosling A."/>
        </authorList>
    </citation>
    <scope>NUCLEOTIDE SEQUENCE</scope>
    <source>
        <strain evidence="2">BR232B</strain>
    </source>
</reference>
<dbReference type="AlphaFoldDB" id="A0A9N9DS25"/>
<accession>A0A9N9DS25</accession>
<name>A0A9N9DS25_9GLOM</name>
<dbReference type="OrthoDB" id="2435413at2759"/>